<protein>
    <recommendedName>
        <fullName evidence="8">Methylenetetrahydrofolate reductase</fullName>
    </recommendedName>
</protein>
<keyword evidence="4 8" id="KW-0285">Flavoprotein</keyword>
<dbReference type="EMBL" id="JACHJT010000001">
    <property type="protein sequence ID" value="MBB4929613.1"/>
    <property type="molecule type" value="Genomic_DNA"/>
</dbReference>
<dbReference type="Proteomes" id="UP000523007">
    <property type="component" value="Unassembled WGS sequence"/>
</dbReference>
<organism evidence="10 11">
    <name type="scientific">Lipingzhangella halophila</name>
    <dbReference type="NCBI Taxonomy" id="1783352"/>
    <lineage>
        <taxon>Bacteria</taxon>
        <taxon>Bacillati</taxon>
        <taxon>Actinomycetota</taxon>
        <taxon>Actinomycetes</taxon>
        <taxon>Streptosporangiales</taxon>
        <taxon>Nocardiopsidaceae</taxon>
        <taxon>Lipingzhangella</taxon>
    </lineage>
</organism>
<proteinExistence type="inferred from homology"/>
<evidence type="ECO:0000256" key="7">
    <source>
        <dbReference type="ARBA" id="ARBA00048628"/>
    </source>
</evidence>
<evidence type="ECO:0000256" key="5">
    <source>
        <dbReference type="ARBA" id="ARBA00022827"/>
    </source>
</evidence>
<dbReference type="InterPro" id="IPR029041">
    <property type="entry name" value="FAD-linked_oxidoreductase-like"/>
</dbReference>
<evidence type="ECO:0000313" key="11">
    <source>
        <dbReference type="Proteomes" id="UP000523007"/>
    </source>
</evidence>
<dbReference type="GO" id="GO:0009086">
    <property type="term" value="P:methionine biosynthetic process"/>
    <property type="evidence" value="ECO:0007669"/>
    <property type="project" value="TreeGrafter"/>
</dbReference>
<dbReference type="GO" id="GO:0005829">
    <property type="term" value="C:cytosol"/>
    <property type="evidence" value="ECO:0007669"/>
    <property type="project" value="TreeGrafter"/>
</dbReference>
<comment type="similarity">
    <text evidence="3 8">Belongs to the methylenetetrahydrofolate reductase family.</text>
</comment>
<evidence type="ECO:0000256" key="6">
    <source>
        <dbReference type="ARBA" id="ARBA00023002"/>
    </source>
</evidence>
<comment type="catalytic activity">
    <reaction evidence="7">
        <text>(6S)-5-methyl-5,6,7,8-tetrahydrofolate + NAD(+) = (6R)-5,10-methylene-5,6,7,8-tetrahydrofolate + NADH + H(+)</text>
        <dbReference type="Rhea" id="RHEA:19821"/>
        <dbReference type="ChEBI" id="CHEBI:15378"/>
        <dbReference type="ChEBI" id="CHEBI:15636"/>
        <dbReference type="ChEBI" id="CHEBI:18608"/>
        <dbReference type="ChEBI" id="CHEBI:57540"/>
        <dbReference type="ChEBI" id="CHEBI:57945"/>
        <dbReference type="EC" id="1.5.1.54"/>
    </reaction>
    <physiologicalReaction direction="right-to-left" evidence="7">
        <dbReference type="Rhea" id="RHEA:19823"/>
    </physiologicalReaction>
</comment>
<evidence type="ECO:0000256" key="3">
    <source>
        <dbReference type="ARBA" id="ARBA00006743"/>
    </source>
</evidence>
<dbReference type="Pfam" id="PF02219">
    <property type="entry name" value="MTHFR"/>
    <property type="match status" value="1"/>
</dbReference>
<comment type="caution">
    <text evidence="10">The sequence shown here is derived from an EMBL/GenBank/DDBJ whole genome shotgun (WGS) entry which is preliminary data.</text>
</comment>
<evidence type="ECO:0000256" key="2">
    <source>
        <dbReference type="ARBA" id="ARBA00004777"/>
    </source>
</evidence>
<sequence>MSLPDGGAAGLRGTLAAGHFAVTAEVEPPRDCDPEAIGRSAALLRDWVDAVNITDNQGSRVRMSSLAASLLALRAGLEPVMQLSCRDRNRLALQSDLLGAGALGVPNVLMLTGDHPRFGDHPEGKPVFDLDGVQLVWAARTLRDDGALMSGGKIATPPAWSIGTVENPFAPPAGFRARRLAKKVAAGADFAQTQFVFDIEAFERWMAGLRELGVTEHCAVIAGVGPIRSLRALEFMRSGVPGVVIPGHVERRLRAVPADRVADTGIDLCVETIQRLTAIPGVAGVHVMAFGQERRVPEILQRAGVGPATRTKAASTTPEGGNHHDR</sequence>
<comment type="cofactor">
    <cofactor evidence="1 8">
        <name>FAD</name>
        <dbReference type="ChEBI" id="CHEBI:57692"/>
    </cofactor>
</comment>
<dbReference type="UniPathway" id="UPA00193"/>
<evidence type="ECO:0000256" key="1">
    <source>
        <dbReference type="ARBA" id="ARBA00001974"/>
    </source>
</evidence>
<dbReference type="PANTHER" id="PTHR45754">
    <property type="entry name" value="METHYLENETETRAHYDROFOLATE REDUCTASE"/>
    <property type="match status" value="1"/>
</dbReference>
<evidence type="ECO:0000256" key="8">
    <source>
        <dbReference type="RuleBase" id="RU003862"/>
    </source>
</evidence>
<dbReference type="PANTHER" id="PTHR45754:SF3">
    <property type="entry name" value="METHYLENETETRAHYDROFOLATE REDUCTASE (NADPH)"/>
    <property type="match status" value="1"/>
</dbReference>
<evidence type="ECO:0000256" key="9">
    <source>
        <dbReference type="SAM" id="MobiDB-lite"/>
    </source>
</evidence>
<evidence type="ECO:0000256" key="4">
    <source>
        <dbReference type="ARBA" id="ARBA00022630"/>
    </source>
</evidence>
<feature type="region of interest" description="Disordered" evidence="9">
    <location>
        <begin position="304"/>
        <end position="326"/>
    </location>
</feature>
<keyword evidence="11" id="KW-1185">Reference proteome</keyword>
<dbReference type="Gene3D" id="3.20.20.220">
    <property type="match status" value="1"/>
</dbReference>
<accession>A0A7W7RCT1</accession>
<dbReference type="GO" id="GO:0035999">
    <property type="term" value="P:tetrahydrofolate interconversion"/>
    <property type="evidence" value="ECO:0007669"/>
    <property type="project" value="UniProtKB-UniPathway"/>
</dbReference>
<gene>
    <name evidence="10" type="ORF">F4561_000433</name>
</gene>
<keyword evidence="6 8" id="KW-0560">Oxidoreductase</keyword>
<comment type="pathway">
    <text evidence="2 8">One-carbon metabolism; tetrahydrofolate interconversion.</text>
</comment>
<dbReference type="RefSeq" id="WP_221445330.1">
    <property type="nucleotide sequence ID" value="NZ_JACHJT010000001.1"/>
</dbReference>
<reference evidence="10 11" key="1">
    <citation type="submission" date="2020-08" db="EMBL/GenBank/DDBJ databases">
        <title>Sequencing the genomes of 1000 actinobacteria strains.</title>
        <authorList>
            <person name="Klenk H.-P."/>
        </authorList>
    </citation>
    <scope>NUCLEOTIDE SEQUENCE [LARGE SCALE GENOMIC DNA]</scope>
    <source>
        <strain evidence="10 11">DSM 102030</strain>
    </source>
</reference>
<dbReference type="GO" id="GO:0071949">
    <property type="term" value="F:FAD binding"/>
    <property type="evidence" value="ECO:0007669"/>
    <property type="project" value="TreeGrafter"/>
</dbReference>
<dbReference type="CDD" id="cd00537">
    <property type="entry name" value="MTHFR"/>
    <property type="match status" value="1"/>
</dbReference>
<dbReference type="InterPro" id="IPR003171">
    <property type="entry name" value="Mehydrof_redctse-like"/>
</dbReference>
<dbReference type="AlphaFoldDB" id="A0A7W7RCT1"/>
<dbReference type="GO" id="GO:0106312">
    <property type="term" value="F:methylenetetrahydrofolate reductase (NADH) activity"/>
    <property type="evidence" value="ECO:0007669"/>
    <property type="project" value="UniProtKB-EC"/>
</dbReference>
<dbReference type="SUPFAM" id="SSF51730">
    <property type="entry name" value="FAD-linked oxidoreductase"/>
    <property type="match status" value="1"/>
</dbReference>
<name>A0A7W7RCT1_9ACTN</name>
<evidence type="ECO:0000313" key="10">
    <source>
        <dbReference type="EMBL" id="MBB4929613.1"/>
    </source>
</evidence>
<keyword evidence="5 8" id="KW-0274">FAD</keyword>